<dbReference type="InterPro" id="IPR022927">
    <property type="entry name" value="RppH"/>
</dbReference>
<gene>
    <name evidence="4" type="primary">rppH</name>
    <name evidence="4" type="synonym">nudH</name>
    <name evidence="6" type="ORF">SAMN04487971_107190</name>
</gene>
<evidence type="ECO:0000256" key="3">
    <source>
        <dbReference type="ARBA" id="ARBA00022801"/>
    </source>
</evidence>
<keyword evidence="3 4" id="KW-0378">Hydrolase</keyword>
<organism evidence="6 7">
    <name type="scientific">Paracoccus chinensis</name>
    <dbReference type="NCBI Taxonomy" id="525640"/>
    <lineage>
        <taxon>Bacteria</taxon>
        <taxon>Pseudomonadati</taxon>
        <taxon>Pseudomonadota</taxon>
        <taxon>Alphaproteobacteria</taxon>
        <taxon>Rhodobacterales</taxon>
        <taxon>Paracoccaceae</taxon>
        <taxon>Paracoccus</taxon>
    </lineage>
</organism>
<dbReference type="InterPro" id="IPR000086">
    <property type="entry name" value="NUDIX_hydrolase_dom"/>
</dbReference>
<dbReference type="NCBIfam" id="NF001937">
    <property type="entry name" value="PRK00714.1-4"/>
    <property type="match status" value="1"/>
</dbReference>
<dbReference type="Gene3D" id="3.90.79.10">
    <property type="entry name" value="Nucleoside Triphosphate Pyrophosphohydrolase"/>
    <property type="match status" value="1"/>
</dbReference>
<dbReference type="GO" id="GO:0008893">
    <property type="term" value="F:guanosine-3',5'-bis(diphosphate) 3'-diphosphatase activity"/>
    <property type="evidence" value="ECO:0007669"/>
    <property type="project" value="TreeGrafter"/>
</dbReference>
<keyword evidence="7" id="KW-1185">Reference proteome</keyword>
<feature type="short sequence motif" description="Nudix box" evidence="4">
    <location>
        <begin position="57"/>
        <end position="78"/>
    </location>
</feature>
<dbReference type="AlphaFoldDB" id="A0A1G9IA05"/>
<feature type="domain" description="Nudix hydrolase" evidence="5">
    <location>
        <begin position="23"/>
        <end position="167"/>
    </location>
</feature>
<accession>A0A1G9IA05</accession>
<evidence type="ECO:0000256" key="4">
    <source>
        <dbReference type="HAMAP-Rule" id="MF_00298"/>
    </source>
</evidence>
<dbReference type="HAMAP" id="MF_00298">
    <property type="entry name" value="Nudix_RppH"/>
    <property type="match status" value="1"/>
</dbReference>
<dbReference type="NCBIfam" id="NF001938">
    <property type="entry name" value="PRK00714.1-5"/>
    <property type="match status" value="1"/>
</dbReference>
<evidence type="ECO:0000256" key="1">
    <source>
        <dbReference type="ARBA" id="ARBA00001936"/>
    </source>
</evidence>
<evidence type="ECO:0000313" key="6">
    <source>
        <dbReference type="EMBL" id="SDL21684.1"/>
    </source>
</evidence>
<reference evidence="7" key="1">
    <citation type="submission" date="2016-10" db="EMBL/GenBank/DDBJ databases">
        <authorList>
            <person name="Varghese N."/>
            <person name="Submissions S."/>
        </authorList>
    </citation>
    <scope>NUCLEOTIDE SEQUENCE [LARGE SCALE GENOMIC DNA]</scope>
    <source>
        <strain evidence="7">CGMCC 1.7655</strain>
    </source>
</reference>
<dbReference type="EC" id="3.6.1.-" evidence="4"/>
<dbReference type="InterPro" id="IPR015797">
    <property type="entry name" value="NUDIX_hydrolase-like_dom_sf"/>
</dbReference>
<evidence type="ECO:0000259" key="5">
    <source>
        <dbReference type="PROSITE" id="PS51462"/>
    </source>
</evidence>
<comment type="similarity">
    <text evidence="4">Belongs to the Nudix hydrolase family. RppH subfamily.</text>
</comment>
<dbReference type="SUPFAM" id="SSF55811">
    <property type="entry name" value="Nudix"/>
    <property type="match status" value="1"/>
</dbReference>
<name>A0A1G9IA05_9RHOB</name>
<dbReference type="PANTHER" id="PTHR11839">
    <property type="entry name" value="UDP/ADP-SUGAR PYROPHOSPHATASE"/>
    <property type="match status" value="1"/>
</dbReference>
<proteinExistence type="inferred from homology"/>
<dbReference type="PRINTS" id="PR00502">
    <property type="entry name" value="NUDIXFAMILY"/>
</dbReference>
<dbReference type="InterPro" id="IPR020084">
    <property type="entry name" value="NUDIX_hydrolase_CS"/>
</dbReference>
<comment type="cofactor">
    <cofactor evidence="4">
        <name>a divalent metal cation</name>
        <dbReference type="ChEBI" id="CHEBI:60240"/>
    </cofactor>
</comment>
<comment type="function">
    <text evidence="4">Accelerates the degradation of transcripts by removing pyrophosphate from the 5'-end of triphosphorylated RNA, leading to a more labile monophosphorylated state that can stimulate subsequent ribonuclease cleavage.</text>
</comment>
<dbReference type="STRING" id="525640.SAMN04487971_107190"/>
<dbReference type="GO" id="GO:0034432">
    <property type="term" value="F:bis(5'-adenosyl)-pentaphosphatase activity"/>
    <property type="evidence" value="ECO:0007669"/>
    <property type="project" value="TreeGrafter"/>
</dbReference>
<dbReference type="GO" id="GO:0006753">
    <property type="term" value="P:nucleoside phosphate metabolic process"/>
    <property type="evidence" value="ECO:0007669"/>
    <property type="project" value="TreeGrafter"/>
</dbReference>
<dbReference type="RefSeq" id="WP_090755191.1">
    <property type="nucleotide sequence ID" value="NZ_FNGE01000007.1"/>
</dbReference>
<dbReference type="Proteomes" id="UP000199555">
    <property type="component" value="Unassembled WGS sequence"/>
</dbReference>
<evidence type="ECO:0000256" key="2">
    <source>
        <dbReference type="ARBA" id="ARBA00001946"/>
    </source>
</evidence>
<dbReference type="GO" id="GO:0019693">
    <property type="term" value="P:ribose phosphate metabolic process"/>
    <property type="evidence" value="ECO:0007669"/>
    <property type="project" value="TreeGrafter"/>
</dbReference>
<dbReference type="NCBIfam" id="NF001936">
    <property type="entry name" value="PRK00714.1-3"/>
    <property type="match status" value="1"/>
</dbReference>
<dbReference type="CDD" id="cd03671">
    <property type="entry name" value="NUDIX_Ap4A_hydrolase_plant_like"/>
    <property type="match status" value="1"/>
</dbReference>
<comment type="cofactor">
    <cofactor evidence="1">
        <name>Mn(2+)</name>
        <dbReference type="ChEBI" id="CHEBI:29035"/>
    </cofactor>
</comment>
<dbReference type="PROSITE" id="PS00893">
    <property type="entry name" value="NUDIX_BOX"/>
    <property type="match status" value="1"/>
</dbReference>
<dbReference type="EMBL" id="FNGE01000007">
    <property type="protein sequence ID" value="SDL21684.1"/>
    <property type="molecule type" value="Genomic_DNA"/>
</dbReference>
<dbReference type="Pfam" id="PF00293">
    <property type="entry name" value="NUDIX"/>
    <property type="match status" value="1"/>
</dbReference>
<protein>
    <recommendedName>
        <fullName evidence="4">RNA pyrophosphohydrolase</fullName>
        <ecNumber evidence="4">3.6.1.-</ecNumber>
    </recommendedName>
    <alternativeName>
        <fullName evidence="4">(Di)nucleoside polyphosphate hydrolase</fullName>
    </alternativeName>
</protein>
<dbReference type="OrthoDB" id="9816040at2"/>
<comment type="cofactor">
    <cofactor evidence="2">
        <name>Mg(2+)</name>
        <dbReference type="ChEBI" id="CHEBI:18420"/>
    </cofactor>
</comment>
<evidence type="ECO:0000313" key="7">
    <source>
        <dbReference type="Proteomes" id="UP000199555"/>
    </source>
</evidence>
<dbReference type="InterPro" id="IPR020476">
    <property type="entry name" value="Nudix_hydrolase"/>
</dbReference>
<dbReference type="PROSITE" id="PS51462">
    <property type="entry name" value="NUDIX"/>
    <property type="match status" value="1"/>
</dbReference>
<sequence length="176" mass="19864">MQLTNDALATGPDDAVTGPGGLPYRPCAGVVLINAEGRVFAGHRIDNPSDAWQMPQGGIDEGEDPRDAALRELREETGIPAELCEILAESPDWLRYDLPPELVGRIWRGRYGGQIQKWYLVRFNGRDDQVDIATEHAEFDEWRWMTPAEIAEKIVPFKREVYDRVFAAFADRLGRP</sequence>
<dbReference type="PANTHER" id="PTHR11839:SF22">
    <property type="entry name" value="NUDIX HYDROLASE 26, CHLOROPLASTIC"/>
    <property type="match status" value="1"/>
</dbReference>